<dbReference type="PROSITE" id="PS50234">
    <property type="entry name" value="VWFA"/>
    <property type="match status" value="1"/>
</dbReference>
<gene>
    <name evidence="2" type="ORF">I4641_06395</name>
</gene>
<dbReference type="PANTHER" id="PTHR10579">
    <property type="entry name" value="CALCIUM-ACTIVATED CHLORIDE CHANNEL REGULATOR"/>
    <property type="match status" value="1"/>
</dbReference>
<keyword evidence="3" id="KW-1185">Reference proteome</keyword>
<dbReference type="InterPro" id="IPR002035">
    <property type="entry name" value="VWF_A"/>
</dbReference>
<dbReference type="InterPro" id="IPR051266">
    <property type="entry name" value="CLCR"/>
</dbReference>
<dbReference type="RefSeq" id="WP_229639643.1">
    <property type="nucleotide sequence ID" value="NZ_JADWDC010000010.1"/>
</dbReference>
<protein>
    <submittedName>
        <fullName evidence="2">VWA domain-containing protein</fullName>
    </submittedName>
</protein>
<evidence type="ECO:0000313" key="3">
    <source>
        <dbReference type="Proteomes" id="UP000729733"/>
    </source>
</evidence>
<evidence type="ECO:0000259" key="1">
    <source>
        <dbReference type="PROSITE" id="PS50234"/>
    </source>
</evidence>
<comment type="caution">
    <text evidence="2">The sequence shown here is derived from an EMBL/GenBank/DDBJ whole genome shotgun (WGS) entry which is preliminary data.</text>
</comment>
<dbReference type="EMBL" id="JADWDC010000010">
    <property type="protein sequence ID" value="MCC0176607.1"/>
    <property type="molecule type" value="Genomic_DNA"/>
</dbReference>
<proteinExistence type="predicted"/>
<dbReference type="AlphaFoldDB" id="A0A964FF38"/>
<dbReference type="Pfam" id="PF00092">
    <property type="entry name" value="VWA"/>
    <property type="match status" value="1"/>
</dbReference>
<dbReference type="SUPFAM" id="SSF53300">
    <property type="entry name" value="vWA-like"/>
    <property type="match status" value="1"/>
</dbReference>
<reference evidence="2" key="1">
    <citation type="journal article" date="2021" name="Antonie Van Leeuwenhoek">
        <title>Draft genome and description of Waterburya agarophytonicola gen. nov. sp. nov. (Pleurocapsales, Cyanobacteria): a seaweed symbiont.</title>
        <authorList>
            <person name="Bonthond G."/>
            <person name="Shalygin S."/>
            <person name="Bayer T."/>
            <person name="Weinberger F."/>
        </authorList>
    </citation>
    <scope>NUCLEOTIDE SEQUENCE</scope>
    <source>
        <strain evidence="2">KI4</strain>
    </source>
</reference>
<dbReference type="InterPro" id="IPR036465">
    <property type="entry name" value="vWFA_dom_sf"/>
</dbReference>
<dbReference type="Proteomes" id="UP000729733">
    <property type="component" value="Unassembled WGS sequence"/>
</dbReference>
<dbReference type="Gene3D" id="3.40.50.410">
    <property type="entry name" value="von Willebrand factor, type A domain"/>
    <property type="match status" value="1"/>
</dbReference>
<name>A0A964FF38_9CYAN</name>
<dbReference type="SMART" id="SM00327">
    <property type="entry name" value="VWA"/>
    <property type="match status" value="1"/>
</dbReference>
<feature type="domain" description="VWFA" evidence="1">
    <location>
        <begin position="43"/>
        <end position="233"/>
    </location>
</feature>
<sequence length="414" mass="45720">MKVGLQSYLSDSNIDAQLNTSQRQLSLAISAVPEDTSGNLPLNLCLVLDRSGSMSEKPLEMVKEAAVGIIEKLKPGDRISIVTFDHRAKVIVPNQLVNDIQPIKQKIRLMVADGGTSIDEGMRLGIKEIASHNQHCVSRLFLLTDGENEHGDNKRCLKLAELAAEYNITIDALGFGEHWNQDVLEQISDSAQGTLAYIEKPDRAVFEFQRLFARAQSVGLTNSYLTVELMPKVRLAELKPVAQISPETIELTTNLSGNHFSIRLGDLMIDRPRIILINFYINQLSPGKHKIAGVQLRYDDPGANQENLHSDVLAIEVDAQAHYFPYPSDIVQNHILTLAKYRQTQIAETKLKGGDRVGAATMLQTAAKTALQLGDKQGATVLQTNATRLQIGKDLSEGDRKKTRLASKTILKNQ</sequence>
<evidence type="ECO:0000313" key="2">
    <source>
        <dbReference type="EMBL" id="MCC0176607.1"/>
    </source>
</evidence>
<organism evidence="2 3">
    <name type="scientific">Waterburya agarophytonicola KI4</name>
    <dbReference type="NCBI Taxonomy" id="2874699"/>
    <lineage>
        <taxon>Bacteria</taxon>
        <taxon>Bacillati</taxon>
        <taxon>Cyanobacteriota</taxon>
        <taxon>Cyanophyceae</taxon>
        <taxon>Pleurocapsales</taxon>
        <taxon>Hyellaceae</taxon>
        <taxon>Waterburya</taxon>
        <taxon>Waterburya agarophytonicola</taxon>
    </lineage>
</organism>
<dbReference type="PANTHER" id="PTHR10579:SF43">
    <property type="entry name" value="ZINC FINGER (C3HC4-TYPE RING FINGER) FAMILY PROTEIN"/>
    <property type="match status" value="1"/>
</dbReference>
<accession>A0A964FF38</accession>